<evidence type="ECO:0000313" key="6">
    <source>
        <dbReference type="Proteomes" id="UP000278962"/>
    </source>
</evidence>
<dbReference type="InterPro" id="IPR050682">
    <property type="entry name" value="ModA/WtpA"/>
</dbReference>
<accession>A0A660LEF9</accession>
<feature type="binding site" evidence="4">
    <location>
        <position position="28"/>
    </location>
    <ligand>
        <name>molybdate</name>
        <dbReference type="ChEBI" id="CHEBI:36264"/>
    </ligand>
</feature>
<dbReference type="Pfam" id="PF13531">
    <property type="entry name" value="SBP_bac_11"/>
    <property type="match status" value="1"/>
</dbReference>
<feature type="binding site" evidence="4">
    <location>
        <position position="172"/>
    </location>
    <ligand>
        <name>molybdate</name>
        <dbReference type="ChEBI" id="CHEBI:36264"/>
    </ligand>
</feature>
<dbReference type="PANTHER" id="PTHR30632">
    <property type="entry name" value="MOLYBDATE-BINDING PERIPLASMIC PROTEIN"/>
    <property type="match status" value="1"/>
</dbReference>
<dbReference type="GO" id="GO:0046872">
    <property type="term" value="F:metal ion binding"/>
    <property type="evidence" value="ECO:0007669"/>
    <property type="project" value="UniProtKB-KW"/>
</dbReference>
<comment type="caution">
    <text evidence="5">The sequence shown here is derived from an EMBL/GenBank/DDBJ whole genome shotgun (WGS) entry which is preliminary data.</text>
</comment>
<evidence type="ECO:0000256" key="1">
    <source>
        <dbReference type="ARBA" id="ARBA00009175"/>
    </source>
</evidence>
<evidence type="ECO:0000256" key="2">
    <source>
        <dbReference type="ARBA" id="ARBA00022723"/>
    </source>
</evidence>
<dbReference type="AlphaFoldDB" id="A0A660LEF9"/>
<keyword evidence="4" id="KW-0500">Molybdenum</keyword>
<dbReference type="Gene3D" id="3.40.190.10">
    <property type="entry name" value="Periplasmic binding protein-like II"/>
    <property type="match status" value="2"/>
</dbReference>
<dbReference type="InterPro" id="IPR005950">
    <property type="entry name" value="ModA"/>
</dbReference>
<evidence type="ECO:0000256" key="3">
    <source>
        <dbReference type="ARBA" id="ARBA00022729"/>
    </source>
</evidence>
<dbReference type="EMBL" id="RBIL01000001">
    <property type="protein sequence ID" value="RKQ91131.1"/>
    <property type="molecule type" value="Genomic_DNA"/>
</dbReference>
<keyword evidence="2 4" id="KW-0479">Metal-binding</keyword>
<dbReference type="SUPFAM" id="SSF53850">
    <property type="entry name" value="Periplasmic binding protein-like II"/>
    <property type="match status" value="1"/>
</dbReference>
<evidence type="ECO:0000313" key="5">
    <source>
        <dbReference type="EMBL" id="RKQ91131.1"/>
    </source>
</evidence>
<feature type="binding site" evidence="4">
    <location>
        <position position="47"/>
    </location>
    <ligand>
        <name>molybdate</name>
        <dbReference type="ChEBI" id="CHEBI:36264"/>
    </ligand>
</feature>
<feature type="binding site" evidence="4">
    <location>
        <position position="154"/>
    </location>
    <ligand>
        <name>molybdate</name>
        <dbReference type="ChEBI" id="CHEBI:36264"/>
    </ligand>
</feature>
<reference evidence="5 6" key="1">
    <citation type="submission" date="2018-10" db="EMBL/GenBank/DDBJ databases">
        <title>Genomic Encyclopedia of Archaeal and Bacterial Type Strains, Phase II (KMG-II): from individual species to whole genera.</title>
        <authorList>
            <person name="Goeker M."/>
        </authorList>
    </citation>
    <scope>NUCLEOTIDE SEQUENCE [LARGE SCALE GENOMIC DNA]</scope>
    <source>
        <strain evidence="5 6">DSM 14954</strain>
    </source>
</reference>
<keyword evidence="3" id="KW-0732">Signal</keyword>
<dbReference type="PANTHER" id="PTHR30632:SF0">
    <property type="entry name" value="SULFATE-BINDING PROTEIN"/>
    <property type="match status" value="1"/>
</dbReference>
<dbReference type="GO" id="GO:0030973">
    <property type="term" value="F:molybdate ion binding"/>
    <property type="evidence" value="ECO:0007669"/>
    <property type="project" value="TreeGrafter"/>
</dbReference>
<dbReference type="NCBIfam" id="TIGR01256">
    <property type="entry name" value="modA"/>
    <property type="match status" value="1"/>
</dbReference>
<keyword evidence="6" id="KW-1185">Reference proteome</keyword>
<protein>
    <submittedName>
        <fullName evidence="5">Molybdate transport system substrate-binding protein</fullName>
    </submittedName>
</protein>
<name>A0A660LEF9_9ACTN</name>
<organism evidence="5 6">
    <name type="scientific">Solirubrobacter pauli</name>
    <dbReference type="NCBI Taxonomy" id="166793"/>
    <lineage>
        <taxon>Bacteria</taxon>
        <taxon>Bacillati</taxon>
        <taxon>Actinomycetota</taxon>
        <taxon>Thermoleophilia</taxon>
        <taxon>Solirubrobacterales</taxon>
        <taxon>Solirubrobacteraceae</taxon>
        <taxon>Solirubrobacter</taxon>
    </lineage>
</organism>
<gene>
    <name evidence="5" type="ORF">C8N24_0948</name>
</gene>
<proteinExistence type="inferred from homology"/>
<dbReference type="GO" id="GO:0015689">
    <property type="term" value="P:molybdate ion transport"/>
    <property type="evidence" value="ECO:0007669"/>
    <property type="project" value="InterPro"/>
</dbReference>
<dbReference type="PIRSF" id="PIRSF004846">
    <property type="entry name" value="ModA"/>
    <property type="match status" value="1"/>
</dbReference>
<dbReference type="Proteomes" id="UP000278962">
    <property type="component" value="Unassembled WGS sequence"/>
</dbReference>
<sequence>MAATGAALVAVGCGGEERTPPTVYAAASLRDVFPELDKAPRYNFAGSNQLQTQIERGAPADVFASASAKEPDALFKAGRCSQPVPFASNAVVLLVPAGNPGKVTSLESLTSGPRRRLAVGTEDVPVGKYTRQLLENAGMRTILERNTVSNEANVASLTSKVALGSADAGFAYNTDARAAGDRVEVIRLPAETQPKIQYLLCAVKRKGANAKAAEAFIATVTSPDGRDALERQGFGPPPGT</sequence>
<evidence type="ECO:0000256" key="4">
    <source>
        <dbReference type="PIRSR" id="PIRSR004846-1"/>
    </source>
</evidence>
<comment type="similarity">
    <text evidence="1">Belongs to the bacterial solute-binding protein ModA family.</text>
</comment>